<feature type="signal peptide" evidence="1">
    <location>
        <begin position="1"/>
        <end position="21"/>
    </location>
</feature>
<name>Q1MY57_9GAMM</name>
<evidence type="ECO:0000313" key="2">
    <source>
        <dbReference type="EMBL" id="EAT10903.1"/>
    </source>
</evidence>
<keyword evidence="3" id="KW-1185">Reference proteome</keyword>
<protein>
    <submittedName>
        <fullName evidence="2">Uncharacterized protein</fullName>
    </submittedName>
</protein>
<evidence type="ECO:0000313" key="3">
    <source>
        <dbReference type="Proteomes" id="UP000004263"/>
    </source>
</evidence>
<dbReference type="OrthoDB" id="9769143at2"/>
<organism evidence="2 3">
    <name type="scientific">Bermanella marisrubri</name>
    <dbReference type="NCBI Taxonomy" id="207949"/>
    <lineage>
        <taxon>Bacteria</taxon>
        <taxon>Pseudomonadati</taxon>
        <taxon>Pseudomonadota</taxon>
        <taxon>Gammaproteobacteria</taxon>
        <taxon>Oceanospirillales</taxon>
        <taxon>Oceanospirillaceae</taxon>
        <taxon>Bermanella</taxon>
    </lineage>
</organism>
<reference evidence="2 3" key="1">
    <citation type="submission" date="2006-03" db="EMBL/GenBank/DDBJ databases">
        <authorList>
            <person name="Pinhassi J."/>
            <person name="Pedros-Alio C."/>
            <person name="Ferriera S."/>
            <person name="Johnson J."/>
            <person name="Kravitz S."/>
            <person name="Halpern A."/>
            <person name="Remington K."/>
            <person name="Beeson K."/>
            <person name="Tran B."/>
            <person name="Rogers Y.-H."/>
            <person name="Friedman R."/>
            <person name="Venter J.C."/>
        </authorList>
    </citation>
    <scope>NUCLEOTIDE SEQUENCE [LARGE SCALE GENOMIC DNA]</scope>
    <source>
        <strain evidence="2 3">RED65</strain>
    </source>
</reference>
<sequence length="419" mass="49761">MYVRFYITLCLMIGISNCVFAQLGYQTEVEWITYPEIEETDDESFVFGRVNLDYQHIINHDMRFFTAISFRRSDPGDTRDQERLSELYIDYRHLRFDLRSGLQYINWGRADIVNPLDFSPQDFRDPLDDDNEDLPVAGFNLSYYLETSQIQWIVLPYFIDSELPKPESIWFSNLPSQTPLGQDIQYTVVEANQPETGIDNWQTGVKWSHRGRGFDWAVSYFYGWNDVPLFYTSNQFINSTTVKVFLEPTFYRQHIIGFDSAWLIEDYTFRSELAYKHTSDNEGEDPYIDDPYLHMVLGIDRTFQNIIFEKDLFLLLEYSYQHAITDIQYQTNDFDHIFENTLFTRFGMDNLPKWELQIDLAFDLASEGYFVRPQLSYEWFDNFKTQISIEFLEGNSNSFFGANKENKAIRFRIIKEGIF</sequence>
<keyword evidence="1" id="KW-0732">Signal</keyword>
<proteinExistence type="predicted"/>
<feature type="chain" id="PRO_5004194420" evidence="1">
    <location>
        <begin position="22"/>
        <end position="419"/>
    </location>
</feature>
<dbReference type="STRING" id="207949.RED65_12670"/>
<comment type="caution">
    <text evidence="2">The sequence shown here is derived from an EMBL/GenBank/DDBJ whole genome shotgun (WGS) entry which is preliminary data.</text>
</comment>
<dbReference type="Proteomes" id="UP000004263">
    <property type="component" value="Unassembled WGS sequence"/>
</dbReference>
<gene>
    <name evidence="2" type="ORF">RED65_12670</name>
</gene>
<dbReference type="EMBL" id="AAQH01000029">
    <property type="protein sequence ID" value="EAT10903.1"/>
    <property type="molecule type" value="Genomic_DNA"/>
</dbReference>
<dbReference type="HOGENOM" id="CLU_654996_0_0_6"/>
<accession>Q1MY57</accession>
<evidence type="ECO:0000256" key="1">
    <source>
        <dbReference type="SAM" id="SignalP"/>
    </source>
</evidence>
<dbReference type="AlphaFoldDB" id="Q1MY57"/>
<dbReference type="RefSeq" id="WP_007018639.1">
    <property type="nucleotide sequence ID" value="NZ_CH724117.1"/>
</dbReference>